<dbReference type="OrthoDB" id="9771320at2"/>
<sequence length="199" mass="22159">MGIDPASPQCDLFYKAAAKLNMPIISHGGEENAVHGANQPLFGNPLRLRRALDAGVRVVIAHCASLGEDLTDDGRSIRSFDIFAKLMAEKQWQDRLFGDISAITLRNHDTDVIKTLLTESAWHSRLLNGSDYPLTGVLPLISLKKFTKAGLLAEDSIKPLQTLQDYHPFRFDFVLKRSLSWQGKGFASSVFETRPFFVT</sequence>
<protein>
    <submittedName>
        <fullName evidence="1">Amidohydrolase 2</fullName>
    </submittedName>
</protein>
<dbReference type="Gene3D" id="3.20.20.140">
    <property type="entry name" value="Metal-dependent hydrolases"/>
    <property type="match status" value="1"/>
</dbReference>
<organism evidence="1 2">
    <name type="scientific">Crenothrix polyspora</name>
    <dbReference type="NCBI Taxonomy" id="360316"/>
    <lineage>
        <taxon>Bacteria</taxon>
        <taxon>Pseudomonadati</taxon>
        <taxon>Pseudomonadota</taxon>
        <taxon>Gammaproteobacteria</taxon>
        <taxon>Methylococcales</taxon>
        <taxon>Crenotrichaceae</taxon>
        <taxon>Crenothrix</taxon>
    </lineage>
</organism>
<proteinExistence type="predicted"/>
<dbReference type="GO" id="GO:0016787">
    <property type="term" value="F:hydrolase activity"/>
    <property type="evidence" value="ECO:0007669"/>
    <property type="project" value="UniProtKB-KW"/>
</dbReference>
<dbReference type="AlphaFoldDB" id="A0A1R4H7B8"/>
<gene>
    <name evidence="1" type="ORF">CRENPOLYSF1_250001</name>
</gene>
<keyword evidence="2" id="KW-1185">Reference proteome</keyword>
<dbReference type="EMBL" id="FUKI01000099">
    <property type="protein sequence ID" value="SJM92175.1"/>
    <property type="molecule type" value="Genomic_DNA"/>
</dbReference>
<dbReference type="Proteomes" id="UP000195667">
    <property type="component" value="Unassembled WGS sequence"/>
</dbReference>
<dbReference type="InterPro" id="IPR032466">
    <property type="entry name" value="Metal_Hydrolase"/>
</dbReference>
<keyword evidence="1" id="KW-0378">Hydrolase</keyword>
<name>A0A1R4H7B8_9GAMM</name>
<dbReference type="RefSeq" id="WP_087143279.1">
    <property type="nucleotide sequence ID" value="NZ_FUKI01000099.1"/>
</dbReference>
<evidence type="ECO:0000313" key="2">
    <source>
        <dbReference type="Proteomes" id="UP000195667"/>
    </source>
</evidence>
<evidence type="ECO:0000313" key="1">
    <source>
        <dbReference type="EMBL" id="SJM92175.1"/>
    </source>
</evidence>
<dbReference type="SUPFAM" id="SSF51556">
    <property type="entry name" value="Metallo-dependent hydrolases"/>
    <property type="match status" value="1"/>
</dbReference>
<reference evidence="2" key="1">
    <citation type="submission" date="2017-02" db="EMBL/GenBank/DDBJ databases">
        <authorList>
            <person name="Daims H."/>
        </authorList>
    </citation>
    <scope>NUCLEOTIDE SEQUENCE [LARGE SCALE GENOMIC DNA]</scope>
</reference>
<accession>A0A1R4H7B8</accession>